<keyword evidence="1" id="KW-0812">Transmembrane</keyword>
<gene>
    <name evidence="2" type="ordered locus">P9215_16701</name>
</gene>
<organism evidence="2 3">
    <name type="scientific">Prochlorococcus marinus (strain MIT 9215)</name>
    <dbReference type="NCBI Taxonomy" id="93060"/>
    <lineage>
        <taxon>Bacteria</taxon>
        <taxon>Bacillati</taxon>
        <taxon>Cyanobacteriota</taxon>
        <taxon>Cyanophyceae</taxon>
        <taxon>Synechococcales</taxon>
        <taxon>Prochlorococcaceae</taxon>
        <taxon>Prochlorococcus</taxon>
    </lineage>
</organism>
<name>A8G6Q2_PROM2</name>
<accession>A8G6Q2</accession>
<keyword evidence="1" id="KW-0472">Membrane</keyword>
<protein>
    <submittedName>
        <fullName evidence="2">Uncharacterized protein</fullName>
    </submittedName>
</protein>
<sequence length="61" mass="7375">MESCQIIFLNLAIIGFISQLFKYILFFYRNLLSKRDNAKELLEKIYSKPSSYEIYLRNLNF</sequence>
<dbReference type="EMBL" id="CP000825">
    <property type="protein sequence ID" value="ABV51283.1"/>
    <property type="molecule type" value="Genomic_DNA"/>
</dbReference>
<evidence type="ECO:0000313" key="3">
    <source>
        <dbReference type="Proteomes" id="UP000002014"/>
    </source>
</evidence>
<reference evidence="2 3" key="1">
    <citation type="journal article" date="2007" name="PLoS Genet.">
        <title>Patterns and implications of gene gain and loss in the evolution of Prochlorococcus.</title>
        <authorList>
            <person name="Kettler G.C."/>
            <person name="Martiny A.C."/>
            <person name="Huang K."/>
            <person name="Zucker J."/>
            <person name="Coleman M.L."/>
            <person name="Rodrigue S."/>
            <person name="Chen F."/>
            <person name="Lapidus A."/>
            <person name="Ferriera S."/>
            <person name="Johnson J."/>
            <person name="Steglich C."/>
            <person name="Church G.M."/>
            <person name="Richardson P."/>
            <person name="Chisholm S.W."/>
        </authorList>
    </citation>
    <scope>NUCLEOTIDE SEQUENCE [LARGE SCALE GENOMIC DNA]</scope>
    <source>
        <strain evidence="2 3">MIT 9215</strain>
    </source>
</reference>
<evidence type="ECO:0000256" key="1">
    <source>
        <dbReference type="SAM" id="Phobius"/>
    </source>
</evidence>
<dbReference type="STRING" id="93060.P9215_16701"/>
<dbReference type="Proteomes" id="UP000002014">
    <property type="component" value="Chromosome"/>
</dbReference>
<proteinExistence type="predicted"/>
<keyword evidence="1" id="KW-1133">Transmembrane helix</keyword>
<evidence type="ECO:0000313" key="2">
    <source>
        <dbReference type="EMBL" id="ABV51283.1"/>
    </source>
</evidence>
<feature type="transmembrane region" description="Helical" evidence="1">
    <location>
        <begin position="6"/>
        <end position="28"/>
    </location>
</feature>
<dbReference type="HOGENOM" id="CLU_2919063_0_0_3"/>
<dbReference type="OrthoDB" id="542027at2"/>
<dbReference type="KEGG" id="pmh:P9215_16701"/>
<dbReference type="AlphaFoldDB" id="A8G6Q2"/>